<evidence type="ECO:0000313" key="2">
    <source>
        <dbReference type="EMBL" id="CAL8134065.1"/>
    </source>
</evidence>
<reference evidence="2 3" key="1">
    <citation type="submission" date="2024-08" db="EMBL/GenBank/DDBJ databases">
        <authorList>
            <person name="Cucini C."/>
            <person name="Frati F."/>
        </authorList>
    </citation>
    <scope>NUCLEOTIDE SEQUENCE [LARGE SCALE GENOMIC DNA]</scope>
</reference>
<feature type="region of interest" description="Disordered" evidence="1">
    <location>
        <begin position="65"/>
        <end position="118"/>
    </location>
</feature>
<proteinExistence type="predicted"/>
<feature type="compositionally biased region" description="Low complexity" evidence="1">
    <location>
        <begin position="94"/>
        <end position="118"/>
    </location>
</feature>
<feature type="compositionally biased region" description="Polar residues" evidence="1">
    <location>
        <begin position="67"/>
        <end position="78"/>
    </location>
</feature>
<gene>
    <name evidence="2" type="ORF">ODALV1_LOCUS25348</name>
</gene>
<dbReference type="Proteomes" id="UP001642540">
    <property type="component" value="Unassembled WGS sequence"/>
</dbReference>
<comment type="caution">
    <text evidence="2">The sequence shown here is derived from an EMBL/GenBank/DDBJ whole genome shotgun (WGS) entry which is preliminary data.</text>
</comment>
<name>A0ABP1RS09_9HEXA</name>
<evidence type="ECO:0000313" key="3">
    <source>
        <dbReference type="Proteomes" id="UP001642540"/>
    </source>
</evidence>
<keyword evidence="3" id="KW-1185">Reference proteome</keyword>
<evidence type="ECO:0000256" key="1">
    <source>
        <dbReference type="SAM" id="MobiDB-lite"/>
    </source>
</evidence>
<organism evidence="2 3">
    <name type="scientific">Orchesella dallaii</name>
    <dbReference type="NCBI Taxonomy" id="48710"/>
    <lineage>
        <taxon>Eukaryota</taxon>
        <taxon>Metazoa</taxon>
        <taxon>Ecdysozoa</taxon>
        <taxon>Arthropoda</taxon>
        <taxon>Hexapoda</taxon>
        <taxon>Collembola</taxon>
        <taxon>Entomobryomorpha</taxon>
        <taxon>Entomobryoidea</taxon>
        <taxon>Orchesellidae</taxon>
        <taxon>Orchesellinae</taxon>
        <taxon>Orchesella</taxon>
    </lineage>
</organism>
<protein>
    <submittedName>
        <fullName evidence="2">Uncharacterized protein</fullName>
    </submittedName>
</protein>
<accession>A0ABP1RS09</accession>
<feature type="region of interest" description="Disordered" evidence="1">
    <location>
        <begin position="357"/>
        <end position="452"/>
    </location>
</feature>
<dbReference type="EMBL" id="CAXLJM020000103">
    <property type="protein sequence ID" value="CAL8134065.1"/>
    <property type="molecule type" value="Genomic_DNA"/>
</dbReference>
<sequence>MGLEFGKEFGKGLSLWKQVVESPASVPGRMNRELRFEKENGLDNDEELTFLERLKRKRSQMALTAKNMKNNVNENIQIPTEDLSSRSTKKKPCNSDNTSDSDSTEISQSSELSSGSGETFDMEGGILEIKPHLASQARRVLITQHRQLISKMVLFNKDDVNADLGAFGVTQYPPSLTPCPPRTLSGVSPIFLKEVEFTSDHIYKDRLIDLTVIDVPNFKLPMAHLTVEDLNGDVTLLFLKQERCKKSITEKIFFDIPSGVSDAEETKTLQVLSWPQIDDEGAAEANIFQHEENQNDDAFVSCLDSASQLQVLTPDASSQLPNIDAKLLTSREVALSVPQNKNEEVGEDKELSQIMATCPSEDPDNPFITDWDSDNSERLTPPTILLSVNRRKRKGKTEGSKCSRYPSPGNLRRRRGTPPDTPSQSRSVHSRRRSPRYGSNISPPRDNAIGWNELQFDNTKPFKRNYTSRSRGDYEPELNLESKKVRVSTGDTNTGVYVNRKPVQPVLAPSQGADIAFNETGPKCPGSIKIELEEGKIIEGSKTGGDKV</sequence>